<proteinExistence type="predicted"/>
<accession>A0A4Z2J1X2</accession>
<dbReference type="Proteomes" id="UP000314294">
    <property type="component" value="Unassembled WGS sequence"/>
</dbReference>
<dbReference type="AlphaFoldDB" id="A0A4Z2J1X2"/>
<gene>
    <name evidence="2" type="ORF">EYF80_005547</name>
</gene>
<sequence>MADKIHSEEETTQQLNRRMRMKGEGSEMAARIRAAVTPTLRKYTYLILRNQSWVLSLEENGSAAPRLPVTYLSFASAALSRCRLFLNQLLTCVVDAPGLLLEAVAGLLAVPYRAGQREFPPHPVLPHRSERPAAQLLRLHVVRLQPQLLELRVVVRRKLVAFQNLVKLSEVPPMKGHHRLGFEDAFVLVEVIAGG</sequence>
<evidence type="ECO:0000313" key="2">
    <source>
        <dbReference type="EMBL" id="TNN84220.1"/>
    </source>
</evidence>
<comment type="caution">
    <text evidence="2">The sequence shown here is derived from an EMBL/GenBank/DDBJ whole genome shotgun (WGS) entry which is preliminary data.</text>
</comment>
<evidence type="ECO:0000256" key="1">
    <source>
        <dbReference type="SAM" id="MobiDB-lite"/>
    </source>
</evidence>
<dbReference type="EMBL" id="SRLO01000028">
    <property type="protein sequence ID" value="TNN84220.1"/>
    <property type="molecule type" value="Genomic_DNA"/>
</dbReference>
<keyword evidence="3" id="KW-1185">Reference proteome</keyword>
<name>A0A4Z2J1X2_9TELE</name>
<organism evidence="2 3">
    <name type="scientific">Liparis tanakae</name>
    <name type="common">Tanaka's snailfish</name>
    <dbReference type="NCBI Taxonomy" id="230148"/>
    <lineage>
        <taxon>Eukaryota</taxon>
        <taxon>Metazoa</taxon>
        <taxon>Chordata</taxon>
        <taxon>Craniata</taxon>
        <taxon>Vertebrata</taxon>
        <taxon>Euteleostomi</taxon>
        <taxon>Actinopterygii</taxon>
        <taxon>Neopterygii</taxon>
        <taxon>Teleostei</taxon>
        <taxon>Neoteleostei</taxon>
        <taxon>Acanthomorphata</taxon>
        <taxon>Eupercaria</taxon>
        <taxon>Perciformes</taxon>
        <taxon>Cottioidei</taxon>
        <taxon>Cottales</taxon>
        <taxon>Liparidae</taxon>
        <taxon>Liparis</taxon>
    </lineage>
</organism>
<protein>
    <submittedName>
        <fullName evidence="2">Uncharacterized protein</fullName>
    </submittedName>
</protein>
<feature type="region of interest" description="Disordered" evidence="1">
    <location>
        <begin position="1"/>
        <end position="21"/>
    </location>
</feature>
<reference evidence="2 3" key="1">
    <citation type="submission" date="2019-03" db="EMBL/GenBank/DDBJ databases">
        <title>First draft genome of Liparis tanakae, snailfish: a comprehensive survey of snailfish specific genes.</title>
        <authorList>
            <person name="Kim W."/>
            <person name="Song I."/>
            <person name="Jeong J.-H."/>
            <person name="Kim D."/>
            <person name="Kim S."/>
            <person name="Ryu S."/>
            <person name="Song J.Y."/>
            <person name="Lee S.K."/>
        </authorList>
    </citation>
    <scope>NUCLEOTIDE SEQUENCE [LARGE SCALE GENOMIC DNA]</scope>
    <source>
        <tissue evidence="2">Muscle</tissue>
    </source>
</reference>
<evidence type="ECO:0000313" key="3">
    <source>
        <dbReference type="Proteomes" id="UP000314294"/>
    </source>
</evidence>